<dbReference type="Pfam" id="PF00384">
    <property type="entry name" value="Molybdopterin"/>
    <property type="match status" value="1"/>
</dbReference>
<comment type="caution">
    <text evidence="7">The sequence shown here is derived from an EMBL/GenBank/DDBJ whole genome shotgun (WGS) entry which is preliminary data.</text>
</comment>
<keyword evidence="4" id="KW-0408">Iron</keyword>
<keyword evidence="2" id="KW-0479">Metal-binding</keyword>
<dbReference type="InterPro" id="IPR006656">
    <property type="entry name" value="Mopterin_OxRdtase"/>
</dbReference>
<dbReference type="RefSeq" id="WP_133851142.1">
    <property type="nucleotide sequence ID" value="NZ_SNXZ01000003.1"/>
</dbReference>
<dbReference type="AlphaFoldDB" id="A0A4V3CZH6"/>
<dbReference type="SMART" id="SM00926">
    <property type="entry name" value="Molybdop_Fe4S4"/>
    <property type="match status" value="1"/>
</dbReference>
<name>A0A4V3CZH6_LABRH</name>
<feature type="domain" description="4Fe-4S Mo/W bis-MGD-type" evidence="6">
    <location>
        <begin position="3"/>
        <end position="59"/>
    </location>
</feature>
<dbReference type="Gene3D" id="2.20.25.90">
    <property type="entry name" value="ADC-like domains"/>
    <property type="match status" value="1"/>
</dbReference>
<dbReference type="SUPFAM" id="SSF53706">
    <property type="entry name" value="Formate dehydrogenase/DMSO reductase, domains 1-3"/>
    <property type="match status" value="1"/>
</dbReference>
<dbReference type="PROSITE" id="PS51669">
    <property type="entry name" value="4FE4S_MOW_BIS_MGD"/>
    <property type="match status" value="1"/>
</dbReference>
<dbReference type="Gene3D" id="3.40.50.740">
    <property type="match status" value="1"/>
</dbReference>
<dbReference type="Proteomes" id="UP000295444">
    <property type="component" value="Unassembled WGS sequence"/>
</dbReference>
<evidence type="ECO:0000256" key="5">
    <source>
        <dbReference type="ARBA" id="ARBA00023014"/>
    </source>
</evidence>
<evidence type="ECO:0000259" key="6">
    <source>
        <dbReference type="PROSITE" id="PS51669"/>
    </source>
</evidence>
<dbReference type="GO" id="GO:0016491">
    <property type="term" value="F:oxidoreductase activity"/>
    <property type="evidence" value="ECO:0007669"/>
    <property type="project" value="UniProtKB-KW"/>
</dbReference>
<dbReference type="OrthoDB" id="7376058at2"/>
<organism evidence="7 8">
    <name type="scientific">Labedaea rhizosphaerae</name>
    <dbReference type="NCBI Taxonomy" id="598644"/>
    <lineage>
        <taxon>Bacteria</taxon>
        <taxon>Bacillati</taxon>
        <taxon>Actinomycetota</taxon>
        <taxon>Actinomycetes</taxon>
        <taxon>Pseudonocardiales</taxon>
        <taxon>Pseudonocardiaceae</taxon>
        <taxon>Labedaea</taxon>
    </lineage>
</organism>
<evidence type="ECO:0000313" key="7">
    <source>
        <dbReference type="EMBL" id="TDP98028.1"/>
    </source>
</evidence>
<keyword evidence="5" id="KW-0411">Iron-sulfur</keyword>
<gene>
    <name evidence="7" type="ORF">EV186_1031008</name>
</gene>
<evidence type="ECO:0000256" key="2">
    <source>
        <dbReference type="ARBA" id="ARBA00022723"/>
    </source>
</evidence>
<proteinExistence type="predicted"/>
<accession>A0A4V3CZH6</accession>
<evidence type="ECO:0000256" key="4">
    <source>
        <dbReference type="ARBA" id="ARBA00023004"/>
    </source>
</evidence>
<dbReference type="GO" id="GO:0016020">
    <property type="term" value="C:membrane"/>
    <property type="evidence" value="ECO:0007669"/>
    <property type="project" value="TreeGrafter"/>
</dbReference>
<evidence type="ECO:0000256" key="3">
    <source>
        <dbReference type="ARBA" id="ARBA00023002"/>
    </source>
</evidence>
<dbReference type="Gene3D" id="3.40.228.10">
    <property type="entry name" value="Dimethylsulfoxide Reductase, domain 2"/>
    <property type="match status" value="1"/>
</dbReference>
<dbReference type="PANTHER" id="PTHR43105:SF9">
    <property type="entry name" value="NADPH-FE(3+) OXIDOREDUCTASE SUBUNIT ALPHA"/>
    <property type="match status" value="1"/>
</dbReference>
<dbReference type="EMBL" id="SNXZ01000003">
    <property type="protein sequence ID" value="TDP98028.1"/>
    <property type="molecule type" value="Genomic_DNA"/>
</dbReference>
<keyword evidence="3" id="KW-0560">Oxidoreductase</keyword>
<evidence type="ECO:0000313" key="8">
    <source>
        <dbReference type="Proteomes" id="UP000295444"/>
    </source>
</evidence>
<evidence type="ECO:0000256" key="1">
    <source>
        <dbReference type="ARBA" id="ARBA00022485"/>
    </source>
</evidence>
<dbReference type="GO" id="GO:0051539">
    <property type="term" value="F:4 iron, 4 sulfur cluster binding"/>
    <property type="evidence" value="ECO:0007669"/>
    <property type="project" value="UniProtKB-KW"/>
</dbReference>
<dbReference type="Gene3D" id="2.40.40.20">
    <property type="match status" value="1"/>
</dbReference>
<dbReference type="InterPro" id="IPR050123">
    <property type="entry name" value="Prok_molybdopt-oxidoreductase"/>
</dbReference>
<reference evidence="7 8" key="1">
    <citation type="submission" date="2019-03" db="EMBL/GenBank/DDBJ databases">
        <title>Genomic Encyclopedia of Type Strains, Phase IV (KMG-IV): sequencing the most valuable type-strain genomes for metagenomic binning, comparative biology and taxonomic classification.</title>
        <authorList>
            <person name="Goeker M."/>
        </authorList>
    </citation>
    <scope>NUCLEOTIDE SEQUENCE [LARGE SCALE GENOMIC DNA]</scope>
    <source>
        <strain evidence="7 8">DSM 45361</strain>
    </source>
</reference>
<protein>
    <submittedName>
        <fullName evidence="7">Anaerobic selenocysteine-containing dehydrogenase</fullName>
    </submittedName>
</protein>
<dbReference type="GO" id="GO:0046872">
    <property type="term" value="F:metal ion binding"/>
    <property type="evidence" value="ECO:0007669"/>
    <property type="project" value="UniProtKB-KW"/>
</dbReference>
<dbReference type="PANTHER" id="PTHR43105">
    <property type="entry name" value="RESPIRATORY NITRATE REDUCTASE"/>
    <property type="match status" value="1"/>
</dbReference>
<dbReference type="InterPro" id="IPR006963">
    <property type="entry name" value="Mopterin_OxRdtase_4Fe-4S_dom"/>
</dbReference>
<sequence>MTTSVRFGACNLCEAICGLRFELDGDRIVSITGDKDDPLSRGHLCPKGVALQDLHTDPDRLRRPLRRTATGWEELGWDAAYDLVVDRLAAVRTEHGANAVGVYLGNPSVHSLGAMTHGLPFFGMLRTRSRFSATSADQLPHQLVAHQMYGHQVLLPIPDVDRTGYFLVFGANPLVSNGSIMTVPDVANRLKALRERGGKLVVFDPRRTETAARADEHVFVRPGSDAAVLLAMVRVILTEGLGHVASYVDDLDAVRDAVSPFTLEFAERVSGVPAATIDRIAREFAAAPSAVCYGRVGVSTQRFGLAAQWAVQLMNVVTGNLDAPGGAMIPKPAVDVLKFVSKGHFGAWRSRVRGLPEFGGELPVAALAEEIDTPGEGRIRALVTSAGNPVLSTPDGARLDKALAGLDFMVAIDFYLNETTRHADVILPPTGPLERDHYDLIFHAFAVRNTARFSPAVLPRPAGTKHDWEIFRDLGLRYAKRFRGKLATRLRLRIPPARLVDLLLRLGPYKLSLRKLRKAPHGVDLGPLSSRMPGVLVDGRVHAAPEVLRAAAAEAARELTAPADEELLLIGRRHLRSNNSWLHNAPRLVKGKPRHHLLMHPDDLAARGIADGATVLVRSAVGQVRVAVTATEDLMPGVVSLPHGFGHGRDGVRLSVASGVEGVSSNDLTDPAVVDASGNAVLNGVPVTVQAG</sequence>
<dbReference type="GO" id="GO:0043546">
    <property type="term" value="F:molybdopterin cofactor binding"/>
    <property type="evidence" value="ECO:0007669"/>
    <property type="project" value="InterPro"/>
</dbReference>
<dbReference type="InterPro" id="IPR006657">
    <property type="entry name" value="MoPterin_dinucl-bd_dom"/>
</dbReference>
<dbReference type="Pfam" id="PF01568">
    <property type="entry name" value="Molydop_binding"/>
    <property type="match status" value="1"/>
</dbReference>
<keyword evidence="8" id="KW-1185">Reference proteome</keyword>
<dbReference type="Pfam" id="PF04879">
    <property type="entry name" value="Molybdop_Fe4S4"/>
    <property type="match status" value="1"/>
</dbReference>
<keyword evidence="1" id="KW-0004">4Fe-4S</keyword>